<comment type="similarity">
    <text evidence="2">Belongs to the OmpP1/FadL family.</text>
</comment>
<name>A0A0W0YHT8_9GAMM</name>
<feature type="signal peptide" evidence="8">
    <location>
        <begin position="1"/>
        <end position="18"/>
    </location>
</feature>
<evidence type="ECO:0000256" key="8">
    <source>
        <dbReference type="SAM" id="SignalP"/>
    </source>
</evidence>
<dbReference type="Pfam" id="PF03349">
    <property type="entry name" value="Toluene_X"/>
    <property type="match status" value="1"/>
</dbReference>
<evidence type="ECO:0000256" key="4">
    <source>
        <dbReference type="ARBA" id="ARBA00022692"/>
    </source>
</evidence>
<dbReference type="PANTHER" id="PTHR35093:SF8">
    <property type="entry name" value="OUTER MEMBRANE PROTEIN NMB0088-RELATED"/>
    <property type="match status" value="1"/>
</dbReference>
<evidence type="ECO:0000256" key="5">
    <source>
        <dbReference type="ARBA" id="ARBA00022729"/>
    </source>
</evidence>
<feature type="chain" id="PRO_5006917638" evidence="8">
    <location>
        <begin position="19"/>
        <end position="390"/>
    </location>
</feature>
<dbReference type="EMBL" id="LNYW01000073">
    <property type="protein sequence ID" value="KTD56521.1"/>
    <property type="molecule type" value="Genomic_DNA"/>
</dbReference>
<comment type="caution">
    <text evidence="9">The sequence shown here is derived from an EMBL/GenBank/DDBJ whole genome shotgun (WGS) entry which is preliminary data.</text>
</comment>
<dbReference type="eggNOG" id="COG2067">
    <property type="taxonomic scope" value="Bacteria"/>
</dbReference>
<keyword evidence="10" id="KW-1185">Reference proteome</keyword>
<comment type="subcellular location">
    <subcellularLocation>
        <location evidence="1">Cell outer membrane</location>
        <topology evidence="1">Multi-pass membrane protein</topology>
    </subcellularLocation>
</comment>
<accession>A0A0W0YHT8</accession>
<protein>
    <submittedName>
        <fullName evidence="9">Outer membrane protein</fullName>
    </submittedName>
</protein>
<gene>
    <name evidence="9" type="ORF">Lsha_2780</name>
</gene>
<dbReference type="PANTHER" id="PTHR35093">
    <property type="entry name" value="OUTER MEMBRANE PROTEIN NMB0088-RELATED"/>
    <property type="match status" value="1"/>
</dbReference>
<keyword evidence="7" id="KW-0998">Cell outer membrane</keyword>
<evidence type="ECO:0000313" key="9">
    <source>
        <dbReference type="EMBL" id="KTD56521.1"/>
    </source>
</evidence>
<dbReference type="GO" id="GO:0009279">
    <property type="term" value="C:cell outer membrane"/>
    <property type="evidence" value="ECO:0007669"/>
    <property type="project" value="UniProtKB-SubCell"/>
</dbReference>
<keyword evidence="6" id="KW-0472">Membrane</keyword>
<dbReference type="GO" id="GO:0015483">
    <property type="term" value="F:long-chain fatty acid transporting porin activity"/>
    <property type="evidence" value="ECO:0007669"/>
    <property type="project" value="TreeGrafter"/>
</dbReference>
<dbReference type="RefSeq" id="WP_018577726.1">
    <property type="nucleotide sequence ID" value="NZ_KB892407.1"/>
</dbReference>
<organism evidence="9 10">
    <name type="scientific">Legionella shakespearei DSM 23087</name>
    <dbReference type="NCBI Taxonomy" id="1122169"/>
    <lineage>
        <taxon>Bacteria</taxon>
        <taxon>Pseudomonadati</taxon>
        <taxon>Pseudomonadota</taxon>
        <taxon>Gammaproteobacteria</taxon>
        <taxon>Legionellales</taxon>
        <taxon>Legionellaceae</taxon>
        <taxon>Legionella</taxon>
    </lineage>
</organism>
<reference evidence="9 10" key="1">
    <citation type="submission" date="2015-11" db="EMBL/GenBank/DDBJ databases">
        <title>Genomic analysis of 38 Legionella species identifies large and diverse effector repertoires.</title>
        <authorList>
            <person name="Burstein D."/>
            <person name="Amaro F."/>
            <person name="Zusman T."/>
            <person name="Lifshitz Z."/>
            <person name="Cohen O."/>
            <person name="Gilbert J.A."/>
            <person name="Pupko T."/>
            <person name="Shuman H.A."/>
            <person name="Segal G."/>
        </authorList>
    </citation>
    <scope>NUCLEOTIDE SEQUENCE [LARGE SCALE GENOMIC DNA]</scope>
    <source>
        <strain evidence="9 10">ATCC 49655</strain>
    </source>
</reference>
<evidence type="ECO:0000256" key="2">
    <source>
        <dbReference type="ARBA" id="ARBA00008163"/>
    </source>
</evidence>
<keyword evidence="3" id="KW-1134">Transmembrane beta strand</keyword>
<dbReference type="SUPFAM" id="SSF56935">
    <property type="entry name" value="Porins"/>
    <property type="match status" value="1"/>
</dbReference>
<evidence type="ECO:0000256" key="7">
    <source>
        <dbReference type="ARBA" id="ARBA00023237"/>
    </source>
</evidence>
<dbReference type="PATRIC" id="fig|1122169.6.peg.3197"/>
<dbReference type="OrthoDB" id="5641522at2"/>
<evidence type="ECO:0000313" key="10">
    <source>
        <dbReference type="Proteomes" id="UP000054600"/>
    </source>
</evidence>
<keyword evidence="4" id="KW-0812">Transmembrane</keyword>
<sequence>MRVFSTGLLCVLALNAHANVIQYFAGISYNNPSELFKVKKNTFLIGGTGSYADLRFKGDVLNFNTGGYDSGINNSRTTTLLPYGRLARRLNDKLVIGLDVTEPFNSNLNWGNDAFTKFADTQNYLTDVDISPKLSYAVNKKLYVGGGLNFNFLLNNEVNWAFPTGQFTSATLINKTSSFGLGYNLGATYMINETNFLGLTYYSRIRQNTKGDSSLGSLYSNNLLFSFSMPATTIANYVHIFNPTWLVSLQAFRTEWNANQYVRYINTAVPPPSSNFLFDMHFDASYAFLAAVRTQFSQNLGIALIGMIDDGPEQENLRTITFPSDTQYLVGLAGDYHFNANTTIELMYGHVFSNTTINNTVKVNNASLPFTRGFVNINANVLDLKLKIEA</sequence>
<evidence type="ECO:0000256" key="1">
    <source>
        <dbReference type="ARBA" id="ARBA00004571"/>
    </source>
</evidence>
<evidence type="ECO:0000256" key="6">
    <source>
        <dbReference type="ARBA" id="ARBA00023136"/>
    </source>
</evidence>
<evidence type="ECO:0000256" key="3">
    <source>
        <dbReference type="ARBA" id="ARBA00022452"/>
    </source>
</evidence>
<dbReference type="InterPro" id="IPR005017">
    <property type="entry name" value="OMPP1/FadL/TodX"/>
</dbReference>
<proteinExistence type="inferred from homology"/>
<dbReference type="AlphaFoldDB" id="A0A0W0YHT8"/>
<dbReference type="STRING" id="1122169.Lsha_2780"/>
<dbReference type="Proteomes" id="UP000054600">
    <property type="component" value="Unassembled WGS sequence"/>
</dbReference>
<dbReference type="Gene3D" id="2.40.160.60">
    <property type="entry name" value="Outer membrane protein transport protein (OMPP1/FadL/TodX)"/>
    <property type="match status" value="1"/>
</dbReference>
<keyword evidence="5 8" id="KW-0732">Signal</keyword>